<evidence type="ECO:0000313" key="1">
    <source>
        <dbReference type="EMBL" id="EGU38877.1"/>
    </source>
</evidence>
<proteinExistence type="predicted"/>
<organism evidence="1 2">
    <name type="scientific">Vibrio ichthyoenteri ATCC 700023</name>
    <dbReference type="NCBI Taxonomy" id="870968"/>
    <lineage>
        <taxon>Bacteria</taxon>
        <taxon>Pseudomonadati</taxon>
        <taxon>Pseudomonadota</taxon>
        <taxon>Gammaproteobacteria</taxon>
        <taxon>Vibrionales</taxon>
        <taxon>Vibrionaceae</taxon>
        <taxon>Vibrio</taxon>
    </lineage>
</organism>
<sequence>MLQGFSSIKDRKQIYSEKNDQLRDGAHFACFVSKLCIEKVSF</sequence>
<accession>F9S2V3</accession>
<keyword evidence="2" id="KW-1185">Reference proteome</keyword>
<dbReference type="EMBL" id="AFWF01000156">
    <property type="protein sequence ID" value="EGU38877.1"/>
    <property type="molecule type" value="Genomic_DNA"/>
</dbReference>
<reference evidence="1 2" key="1">
    <citation type="journal article" date="2012" name="Int. J. Syst. Evol. Microbiol.">
        <title>Vibrio caribbeanicus sp. nov., isolated from the marine sponge Scleritoderma cyanea.</title>
        <authorList>
            <person name="Hoffmann M."/>
            <person name="Monday S.R."/>
            <person name="Allard M.W."/>
            <person name="Strain E.A."/>
            <person name="Whittaker P."/>
            <person name="Naum M."/>
            <person name="McCarthy P.J."/>
            <person name="Lopez J.V."/>
            <person name="Fischer M."/>
            <person name="Brown E.W."/>
        </authorList>
    </citation>
    <scope>NUCLEOTIDE SEQUENCE [LARGE SCALE GENOMIC DNA]</scope>
    <source>
        <strain evidence="1 2">ATCC 700023</strain>
    </source>
</reference>
<evidence type="ECO:0000313" key="2">
    <source>
        <dbReference type="Proteomes" id="UP000004605"/>
    </source>
</evidence>
<comment type="caution">
    <text evidence="1">The sequence shown here is derived from an EMBL/GenBank/DDBJ whole genome shotgun (WGS) entry which is preliminary data.</text>
</comment>
<protein>
    <submittedName>
        <fullName evidence="1">Uncharacterized protein</fullName>
    </submittedName>
</protein>
<dbReference type="Proteomes" id="UP000004605">
    <property type="component" value="Unassembled WGS sequence"/>
</dbReference>
<name>F9S2V3_9VIBR</name>
<gene>
    <name evidence="1" type="ORF">VII00023_06087</name>
</gene>
<dbReference type="AlphaFoldDB" id="F9S2V3"/>